<dbReference type="Proteomes" id="UP000538031">
    <property type="component" value="Unassembled WGS sequence"/>
</dbReference>
<name>A0A7J4MU81_METTF</name>
<evidence type="ECO:0000313" key="3">
    <source>
        <dbReference type="Proteomes" id="UP000538031"/>
    </source>
</evidence>
<evidence type="ECO:0000256" key="1">
    <source>
        <dbReference type="SAM" id="Phobius"/>
    </source>
</evidence>
<dbReference type="EMBL" id="DUHT01000009">
    <property type="protein sequence ID" value="HIH64146.1"/>
    <property type="molecule type" value="Genomic_DNA"/>
</dbReference>
<keyword evidence="1" id="KW-1133">Transmembrane helix</keyword>
<evidence type="ECO:0000313" key="2">
    <source>
        <dbReference type="EMBL" id="HIH64146.1"/>
    </source>
</evidence>
<protein>
    <submittedName>
        <fullName evidence="2">Uncharacterized protein</fullName>
    </submittedName>
</protein>
<keyword evidence="1" id="KW-0472">Membrane</keyword>
<feature type="non-terminal residue" evidence="2">
    <location>
        <position position="83"/>
    </location>
</feature>
<accession>A0A7J4MU81</accession>
<keyword evidence="1" id="KW-0812">Transmembrane</keyword>
<reference evidence="3" key="1">
    <citation type="journal article" date="2020" name="bioRxiv">
        <title>A rank-normalized archaeal taxonomy based on genome phylogeny resolves widespread incomplete and uneven classifications.</title>
        <authorList>
            <person name="Rinke C."/>
            <person name="Chuvochina M."/>
            <person name="Mussig A.J."/>
            <person name="Chaumeil P.-A."/>
            <person name="Waite D.W."/>
            <person name="Whitman W.B."/>
            <person name="Parks D.H."/>
            <person name="Hugenholtz P."/>
        </authorList>
    </citation>
    <scope>NUCLEOTIDE SEQUENCE [LARGE SCALE GENOMIC DNA]</scope>
</reference>
<proteinExistence type="predicted"/>
<feature type="transmembrane region" description="Helical" evidence="1">
    <location>
        <begin position="51"/>
        <end position="77"/>
    </location>
</feature>
<sequence length="83" mass="9340">MFAVPYHQHLWRIKLALIAQNHLQLIIEVGIILYAAMVFILNLAPMSLSMVLFICIVLGIGFNIIFGLDVVALFMSFGQSEFT</sequence>
<organism evidence="2 3">
    <name type="scientific">Methanothermobacter thermautotrophicus</name>
    <name type="common">Methanobacterium thermoformicicum</name>
    <dbReference type="NCBI Taxonomy" id="145262"/>
    <lineage>
        <taxon>Archaea</taxon>
        <taxon>Methanobacteriati</taxon>
        <taxon>Methanobacteriota</taxon>
        <taxon>Methanomada group</taxon>
        <taxon>Methanobacteria</taxon>
        <taxon>Methanobacteriales</taxon>
        <taxon>Methanobacteriaceae</taxon>
        <taxon>Methanothermobacter</taxon>
    </lineage>
</organism>
<dbReference type="AlphaFoldDB" id="A0A7J4MU81"/>
<comment type="caution">
    <text evidence="2">The sequence shown here is derived from an EMBL/GenBank/DDBJ whole genome shotgun (WGS) entry which is preliminary data.</text>
</comment>
<feature type="transmembrane region" description="Helical" evidence="1">
    <location>
        <begin position="25"/>
        <end position="44"/>
    </location>
</feature>
<gene>
    <name evidence="2" type="ORF">HA285_00830</name>
</gene>